<gene>
    <name evidence="3" type="ORF">GCM10022210_36410</name>
</gene>
<dbReference type="InterPro" id="IPR025645">
    <property type="entry name" value="DUF4349"/>
</dbReference>
<proteinExistence type="predicted"/>
<organism evidence="3 4">
    <name type="scientific">Mucilaginibacter dorajii</name>
    <dbReference type="NCBI Taxonomy" id="692994"/>
    <lineage>
        <taxon>Bacteria</taxon>
        <taxon>Pseudomonadati</taxon>
        <taxon>Bacteroidota</taxon>
        <taxon>Sphingobacteriia</taxon>
        <taxon>Sphingobacteriales</taxon>
        <taxon>Sphingobacteriaceae</taxon>
        <taxon>Mucilaginibacter</taxon>
    </lineage>
</organism>
<comment type="caution">
    <text evidence="3">The sequence shown here is derived from an EMBL/GenBank/DDBJ whole genome shotgun (WGS) entry which is preliminary data.</text>
</comment>
<dbReference type="Pfam" id="PF14257">
    <property type="entry name" value="DUF4349"/>
    <property type="match status" value="1"/>
</dbReference>
<evidence type="ECO:0000313" key="3">
    <source>
        <dbReference type="EMBL" id="GAA3981718.1"/>
    </source>
</evidence>
<dbReference type="EMBL" id="BAAAZC010000026">
    <property type="protein sequence ID" value="GAA3981718.1"/>
    <property type="molecule type" value="Genomic_DNA"/>
</dbReference>
<accession>A0ABP7QFX6</accession>
<protein>
    <recommendedName>
        <fullName evidence="2">DUF4349 domain-containing protein</fullName>
    </recommendedName>
</protein>
<dbReference type="Proteomes" id="UP001500742">
    <property type="component" value="Unassembled WGS sequence"/>
</dbReference>
<name>A0ABP7QFX6_9SPHI</name>
<keyword evidence="1" id="KW-1133">Transmembrane helix</keyword>
<keyword evidence="1" id="KW-0812">Transmembrane</keyword>
<keyword evidence="4" id="KW-1185">Reference proteome</keyword>
<sequence>MMAKAAPPDDSKTAVDQAIDNAKKIVKEGEIRFEAKDLKAARDKIVASLKNLGGYVGEENETNNGDNNRREYDLKIRVPSKNFDRFLDALSSNADHIDAKNIRVKDVTTEFIDISTQLKNKQLLENRYLELLKRATKTSDLLEIEDKLESIRTDIETTQGQLNYLNSQVAFSSLDITFYNIPTAERADEQFTTKFKNAISEGWGILKTLFFDTIMLWPIIFIGFAGVWVYRSRKKKRGNEKE</sequence>
<evidence type="ECO:0000256" key="1">
    <source>
        <dbReference type="SAM" id="Phobius"/>
    </source>
</evidence>
<feature type="transmembrane region" description="Helical" evidence="1">
    <location>
        <begin position="209"/>
        <end position="230"/>
    </location>
</feature>
<evidence type="ECO:0000259" key="2">
    <source>
        <dbReference type="Pfam" id="PF14257"/>
    </source>
</evidence>
<reference evidence="4" key="1">
    <citation type="journal article" date="2019" name="Int. J. Syst. Evol. Microbiol.">
        <title>The Global Catalogue of Microorganisms (GCM) 10K type strain sequencing project: providing services to taxonomists for standard genome sequencing and annotation.</title>
        <authorList>
            <consortium name="The Broad Institute Genomics Platform"/>
            <consortium name="The Broad Institute Genome Sequencing Center for Infectious Disease"/>
            <person name="Wu L."/>
            <person name="Ma J."/>
        </authorList>
    </citation>
    <scope>NUCLEOTIDE SEQUENCE [LARGE SCALE GENOMIC DNA]</scope>
    <source>
        <strain evidence="4">JCM 16601</strain>
    </source>
</reference>
<keyword evidence="1" id="KW-0472">Membrane</keyword>
<evidence type="ECO:0000313" key="4">
    <source>
        <dbReference type="Proteomes" id="UP001500742"/>
    </source>
</evidence>
<feature type="domain" description="DUF4349" evidence="2">
    <location>
        <begin position="24"/>
        <end position="230"/>
    </location>
</feature>